<feature type="transmembrane region" description="Helical" evidence="7">
    <location>
        <begin position="334"/>
        <end position="353"/>
    </location>
</feature>
<feature type="transmembrane region" description="Helical" evidence="7">
    <location>
        <begin position="193"/>
        <end position="212"/>
    </location>
</feature>
<evidence type="ECO:0000256" key="7">
    <source>
        <dbReference type="SAM" id="Phobius"/>
    </source>
</evidence>
<comment type="similarity">
    <text evidence="2">Belongs to the resistance-nodulation-cell division (RND) (TC 2.A.6) family. MmpL subfamily.</text>
</comment>
<keyword evidence="3" id="KW-1003">Cell membrane</keyword>
<dbReference type="AlphaFoldDB" id="A0A8J7WQU5"/>
<dbReference type="PANTHER" id="PTHR33406:SF11">
    <property type="entry name" value="MEMBRANE PROTEIN SCO6666-RELATED"/>
    <property type="match status" value="1"/>
</dbReference>
<feature type="transmembrane region" description="Helical" evidence="7">
    <location>
        <begin position="260"/>
        <end position="282"/>
    </location>
</feature>
<feature type="transmembrane region" description="Helical" evidence="7">
    <location>
        <begin position="219"/>
        <end position="240"/>
    </location>
</feature>
<evidence type="ECO:0000313" key="10">
    <source>
        <dbReference type="Proteomes" id="UP000677913"/>
    </source>
</evidence>
<dbReference type="EMBL" id="JAGSXH010000034">
    <property type="protein sequence ID" value="MBS2963754.1"/>
    <property type="molecule type" value="Genomic_DNA"/>
</dbReference>
<organism evidence="9 10">
    <name type="scientific">Actinocrinis puniceicyclus</name>
    <dbReference type="NCBI Taxonomy" id="977794"/>
    <lineage>
        <taxon>Bacteria</taxon>
        <taxon>Bacillati</taxon>
        <taxon>Actinomycetota</taxon>
        <taxon>Actinomycetes</taxon>
        <taxon>Catenulisporales</taxon>
        <taxon>Actinospicaceae</taxon>
        <taxon>Actinocrinis</taxon>
    </lineage>
</organism>
<dbReference type="PANTHER" id="PTHR33406">
    <property type="entry name" value="MEMBRANE PROTEIN MJ1562-RELATED"/>
    <property type="match status" value="1"/>
</dbReference>
<evidence type="ECO:0000259" key="8">
    <source>
        <dbReference type="Pfam" id="PF03176"/>
    </source>
</evidence>
<feature type="transmembrane region" description="Helical" evidence="7">
    <location>
        <begin position="308"/>
        <end position="328"/>
    </location>
</feature>
<keyword evidence="10" id="KW-1185">Reference proteome</keyword>
<evidence type="ECO:0000256" key="5">
    <source>
        <dbReference type="ARBA" id="ARBA00022989"/>
    </source>
</evidence>
<feature type="domain" description="Membrane transport protein MMPL" evidence="8">
    <location>
        <begin position="95"/>
        <end position="367"/>
    </location>
</feature>
<dbReference type="Proteomes" id="UP000677913">
    <property type="component" value="Unassembled WGS sequence"/>
</dbReference>
<protein>
    <submittedName>
        <fullName evidence="9">MMPL family transporter</fullName>
    </submittedName>
</protein>
<dbReference type="InterPro" id="IPR050545">
    <property type="entry name" value="Mycobact_MmpL"/>
</dbReference>
<dbReference type="SUPFAM" id="SSF82866">
    <property type="entry name" value="Multidrug efflux transporter AcrB transmembrane domain"/>
    <property type="match status" value="1"/>
</dbReference>
<dbReference type="Pfam" id="PF03176">
    <property type="entry name" value="MMPL"/>
    <property type="match status" value="1"/>
</dbReference>
<gene>
    <name evidence="9" type="ORF">KGA66_11890</name>
</gene>
<keyword evidence="6 7" id="KW-0472">Membrane</keyword>
<dbReference type="Gene3D" id="1.20.1640.10">
    <property type="entry name" value="Multidrug efflux transporter AcrB transmembrane domain"/>
    <property type="match status" value="1"/>
</dbReference>
<keyword evidence="5 7" id="KW-1133">Transmembrane helix</keyword>
<feature type="non-terminal residue" evidence="9">
    <location>
        <position position="1"/>
    </location>
</feature>
<keyword evidence="4 7" id="KW-0812">Transmembrane</keyword>
<evidence type="ECO:0000256" key="4">
    <source>
        <dbReference type="ARBA" id="ARBA00022692"/>
    </source>
</evidence>
<dbReference type="GO" id="GO:0005886">
    <property type="term" value="C:plasma membrane"/>
    <property type="evidence" value="ECO:0007669"/>
    <property type="project" value="UniProtKB-SubCell"/>
</dbReference>
<evidence type="ECO:0000256" key="6">
    <source>
        <dbReference type="ARBA" id="ARBA00023136"/>
    </source>
</evidence>
<dbReference type="RefSeq" id="WP_211467749.1">
    <property type="nucleotide sequence ID" value="NZ_JAGSXH010000034.1"/>
</dbReference>
<accession>A0A8J7WQU5</accession>
<evidence type="ECO:0000256" key="1">
    <source>
        <dbReference type="ARBA" id="ARBA00004651"/>
    </source>
</evidence>
<comment type="caution">
    <text evidence="9">The sequence shown here is derived from an EMBL/GenBank/DDBJ whole genome shotgun (WGS) entry which is preliminary data.</text>
</comment>
<name>A0A8J7WQU5_9ACTN</name>
<sequence length="414" mass="42773">GSGGEEPRGLWRRWAGSVERRPRMTSLLALGVMVALAVPVLTLRLGASDSGNDPSGTTTRKAYDLMAQGFGPGVNGPLELVAEMPAGPGPGSGSGVRAAAARDAAALSALAGAVGRTPGVAAVHAGPRSADGRVAVFEVVPTGSPESSATAKLITTLRGQVVPEALAGTGVHVYVGGLTAVYADFASVLGGKLPLFVGLIAALGFLLLVIAFRCLVVPLTAAVMNLLAAAASFGVVTAFFEWGWGSDKLGMGGAGPVEAFLPVMLVAILFGLSMDYQVFLVSRMHEEWVRHRDNARAVKIGQVETSRVITAAATIMISVFCAFAFGSQRVIGEFGIGLASAVAIDAFVLRTVLVPAAMHLFGRANWWLPAWLDRILPHLHVESCDPDHTTIPGQRRPARVGAIASAPAPAAGYE</sequence>
<evidence type="ECO:0000256" key="2">
    <source>
        <dbReference type="ARBA" id="ARBA00010157"/>
    </source>
</evidence>
<evidence type="ECO:0000313" key="9">
    <source>
        <dbReference type="EMBL" id="MBS2963754.1"/>
    </source>
</evidence>
<comment type="subcellular location">
    <subcellularLocation>
        <location evidence="1">Cell membrane</location>
        <topology evidence="1">Multi-pass membrane protein</topology>
    </subcellularLocation>
</comment>
<dbReference type="InterPro" id="IPR004869">
    <property type="entry name" value="MMPL_dom"/>
</dbReference>
<feature type="transmembrane region" description="Helical" evidence="7">
    <location>
        <begin position="27"/>
        <end position="47"/>
    </location>
</feature>
<evidence type="ECO:0000256" key="3">
    <source>
        <dbReference type="ARBA" id="ARBA00022475"/>
    </source>
</evidence>
<reference evidence="9" key="1">
    <citation type="submission" date="2021-04" db="EMBL/GenBank/DDBJ databases">
        <title>Genome based classification of Actinospica acidithermotolerans sp. nov., an actinobacterium isolated from an Indonesian hot spring.</title>
        <authorList>
            <person name="Kusuma A.B."/>
            <person name="Putra K.E."/>
            <person name="Nafisah S."/>
            <person name="Loh J."/>
            <person name="Nouioui I."/>
            <person name="Goodfellow M."/>
        </authorList>
    </citation>
    <scope>NUCLEOTIDE SEQUENCE</scope>
    <source>
        <strain evidence="9">DSM 45618</strain>
    </source>
</reference>
<proteinExistence type="inferred from homology"/>